<dbReference type="InterPro" id="IPR051673">
    <property type="entry name" value="SSDNA_exonuclease_RecJ"/>
</dbReference>
<dbReference type="RefSeq" id="WP_125137992.1">
    <property type="nucleotide sequence ID" value="NZ_LR130778.1"/>
</dbReference>
<dbReference type="GO" id="GO:0006310">
    <property type="term" value="P:DNA recombination"/>
    <property type="evidence" value="ECO:0007669"/>
    <property type="project" value="InterPro"/>
</dbReference>
<evidence type="ECO:0000256" key="2">
    <source>
        <dbReference type="ARBA" id="ARBA00019841"/>
    </source>
</evidence>
<dbReference type="InterPro" id="IPR001667">
    <property type="entry name" value="DDH_dom"/>
</dbReference>
<organism evidence="9 10">
    <name type="scientific">Petrocella atlantisensis</name>
    <dbReference type="NCBI Taxonomy" id="2173034"/>
    <lineage>
        <taxon>Bacteria</taxon>
        <taxon>Bacillati</taxon>
        <taxon>Bacillota</taxon>
        <taxon>Clostridia</taxon>
        <taxon>Lachnospirales</taxon>
        <taxon>Vallitaleaceae</taxon>
        <taxon>Petrocella</taxon>
    </lineage>
</organism>
<dbReference type="Pfam" id="PF17768">
    <property type="entry name" value="RecJ_OB"/>
    <property type="match status" value="1"/>
</dbReference>
<evidence type="ECO:0000256" key="5">
    <source>
        <dbReference type="ARBA" id="ARBA00022839"/>
    </source>
</evidence>
<feature type="domain" description="DDH" evidence="6">
    <location>
        <begin position="80"/>
        <end position="229"/>
    </location>
</feature>
<feature type="domain" description="DHHA1" evidence="7">
    <location>
        <begin position="347"/>
        <end position="437"/>
    </location>
</feature>
<dbReference type="InterPro" id="IPR003156">
    <property type="entry name" value="DHHA1_dom"/>
</dbReference>
<gene>
    <name evidence="9" type="primary">recJ</name>
    <name evidence="9" type="ORF">PATL70BA_3016</name>
</gene>
<dbReference type="SUPFAM" id="SSF64182">
    <property type="entry name" value="DHH phosphoesterases"/>
    <property type="match status" value="1"/>
</dbReference>
<dbReference type="EMBL" id="LR130778">
    <property type="protein sequence ID" value="VDN48928.1"/>
    <property type="molecule type" value="Genomic_DNA"/>
</dbReference>
<comment type="similarity">
    <text evidence="1">Belongs to the RecJ family.</text>
</comment>
<dbReference type="GO" id="GO:0003676">
    <property type="term" value="F:nucleic acid binding"/>
    <property type="evidence" value="ECO:0007669"/>
    <property type="project" value="InterPro"/>
</dbReference>
<keyword evidence="10" id="KW-1185">Reference proteome</keyword>
<dbReference type="Pfam" id="PF02272">
    <property type="entry name" value="DHHA1"/>
    <property type="match status" value="1"/>
</dbReference>
<keyword evidence="4" id="KW-0378">Hydrolase</keyword>
<evidence type="ECO:0000256" key="1">
    <source>
        <dbReference type="ARBA" id="ARBA00005915"/>
    </source>
</evidence>
<feature type="domain" description="RecJ OB" evidence="8">
    <location>
        <begin position="456"/>
        <end position="560"/>
    </location>
</feature>
<evidence type="ECO:0000256" key="4">
    <source>
        <dbReference type="ARBA" id="ARBA00022801"/>
    </source>
</evidence>
<dbReference type="Gene3D" id="3.90.1640.30">
    <property type="match status" value="1"/>
</dbReference>
<evidence type="ECO:0000259" key="7">
    <source>
        <dbReference type="Pfam" id="PF02272"/>
    </source>
</evidence>
<dbReference type="GO" id="GO:0008409">
    <property type="term" value="F:5'-3' exonuclease activity"/>
    <property type="evidence" value="ECO:0007669"/>
    <property type="project" value="InterPro"/>
</dbReference>
<sequence>MKEKIWKIREGDDIKVATIRSEMALSPIIARLLVNRGIDTKEAVYDYYNATTESFHDPFMMTDMKMAVKRILRSRDQEEKIMIYGDYDVDGVTSTSILYMFLEEIGCLVDYYIPDRHEEGYGINIEALTEVKDRGFKLLISVDTGITAVKEVAYSNEIGLDVIITDHHECQDVLPSGVAVLNPKREGDRYPFKMLAGVGVTFKLIQALARTTDVENKIWKYLDLVAVGTIADIVPIYGENRTITKLAFQSMPTTWNKGLEALMKVSDLEGKKMTAGRIGFGIGPRLNAAGRIKHAKEAVELFILNDTSKCMTIAEGLDQDNKNRQSLEKRIFEEAVALIEASSNPPNQKVIVVASDSWHHGVIGIVASKLVEKYYRPIIILTIKDGVASGSARSVEGFNLYLALKANGHLFDKFGGHEMAAGMSLQENNIEALEKGLNLYADEHMEKDVLIPKLKVDMVMKLEDIGLELIEDIQKMEPFGMGNPEPTFICEGPIHHMKKIGKDQTHLSLELGVDPKIRGVGFSLGEVTEWIDDGQLVQCVCSLEINEWNQRKSPQMMVKDIRHTTATLKEIKNQILEHSVIDYFEDFEVHHEDRLSRQMLSDFYRFLMQKDSVLDHEIYFTKLMAQLDIKQTQDLKKYLMMLEVFSELELIQYEIKGLSMTFSLNKGKKVDLQDSKLYNKFL</sequence>
<dbReference type="InterPro" id="IPR004610">
    <property type="entry name" value="RecJ"/>
</dbReference>
<dbReference type="Proteomes" id="UP000279029">
    <property type="component" value="Chromosome"/>
</dbReference>
<dbReference type="AlphaFoldDB" id="A0A3P7PJ07"/>
<evidence type="ECO:0000313" key="9">
    <source>
        <dbReference type="EMBL" id="VDN48928.1"/>
    </source>
</evidence>
<reference evidence="9 10" key="1">
    <citation type="submission" date="2018-09" db="EMBL/GenBank/DDBJ databases">
        <authorList>
            <person name="Postec A."/>
        </authorList>
    </citation>
    <scope>NUCLEOTIDE SEQUENCE [LARGE SCALE GENOMIC DNA]</scope>
    <source>
        <strain evidence="9">70B-A</strain>
    </source>
</reference>
<dbReference type="PANTHER" id="PTHR30255">
    <property type="entry name" value="SINGLE-STRANDED-DNA-SPECIFIC EXONUCLEASE RECJ"/>
    <property type="match status" value="1"/>
</dbReference>
<evidence type="ECO:0000256" key="3">
    <source>
        <dbReference type="ARBA" id="ARBA00022722"/>
    </source>
</evidence>
<dbReference type="Pfam" id="PF01368">
    <property type="entry name" value="DHH"/>
    <property type="match status" value="1"/>
</dbReference>
<keyword evidence="3" id="KW-0540">Nuclease</keyword>
<name>A0A3P7PJ07_9FIRM</name>
<evidence type="ECO:0000313" key="10">
    <source>
        <dbReference type="Proteomes" id="UP000279029"/>
    </source>
</evidence>
<dbReference type="InterPro" id="IPR041122">
    <property type="entry name" value="RecJ_OB"/>
</dbReference>
<evidence type="ECO:0000259" key="6">
    <source>
        <dbReference type="Pfam" id="PF01368"/>
    </source>
</evidence>
<protein>
    <recommendedName>
        <fullName evidence="2">Single-stranded-DNA-specific exonuclease RecJ</fullName>
    </recommendedName>
</protein>
<dbReference type="OrthoDB" id="9809852at2"/>
<evidence type="ECO:0000259" key="8">
    <source>
        <dbReference type="Pfam" id="PF17768"/>
    </source>
</evidence>
<dbReference type="KEGG" id="cbar:PATL70BA_3016"/>
<dbReference type="InterPro" id="IPR038763">
    <property type="entry name" value="DHH_sf"/>
</dbReference>
<dbReference type="NCBIfam" id="TIGR00644">
    <property type="entry name" value="recJ"/>
    <property type="match status" value="1"/>
</dbReference>
<accession>A0A3P7PJ07</accession>
<proteinExistence type="inferred from homology"/>
<dbReference type="PANTHER" id="PTHR30255:SF2">
    <property type="entry name" value="SINGLE-STRANDED-DNA-SPECIFIC EXONUCLEASE RECJ"/>
    <property type="match status" value="1"/>
</dbReference>
<dbReference type="Gene3D" id="3.10.310.30">
    <property type="match status" value="1"/>
</dbReference>
<keyword evidence="5 9" id="KW-0269">Exonuclease</keyword>
<dbReference type="GO" id="GO:0006281">
    <property type="term" value="P:DNA repair"/>
    <property type="evidence" value="ECO:0007669"/>
    <property type="project" value="InterPro"/>
</dbReference>